<evidence type="ECO:0000256" key="2">
    <source>
        <dbReference type="ARBA" id="ARBA00022723"/>
    </source>
</evidence>
<dbReference type="OrthoDB" id="260519at2759"/>
<organism evidence="7 8">
    <name type="scientific">Austropuccinia psidii MF-1</name>
    <dbReference type="NCBI Taxonomy" id="1389203"/>
    <lineage>
        <taxon>Eukaryota</taxon>
        <taxon>Fungi</taxon>
        <taxon>Dikarya</taxon>
        <taxon>Basidiomycota</taxon>
        <taxon>Pucciniomycotina</taxon>
        <taxon>Pucciniomycetes</taxon>
        <taxon>Pucciniales</taxon>
        <taxon>Sphaerophragmiaceae</taxon>
        <taxon>Austropuccinia</taxon>
    </lineage>
</organism>
<dbReference type="InterPro" id="IPR050668">
    <property type="entry name" value="Cytochrome_b5"/>
</dbReference>
<dbReference type="GO" id="GO:0046872">
    <property type="term" value="F:metal ion binding"/>
    <property type="evidence" value="ECO:0007669"/>
    <property type="project" value="UniProtKB-UniRule"/>
</dbReference>
<feature type="domain" description="Cytochrome b5 heme-binding" evidence="6">
    <location>
        <begin position="69"/>
        <end position="145"/>
    </location>
</feature>
<proteinExistence type="inferred from homology"/>
<comment type="similarity">
    <text evidence="4 5">Belongs to the cytochrome b5 family.</text>
</comment>
<name>A0A9Q3HSY6_9BASI</name>
<evidence type="ECO:0000256" key="1">
    <source>
        <dbReference type="ARBA" id="ARBA00022617"/>
    </source>
</evidence>
<keyword evidence="5" id="KW-1133">Transmembrane helix</keyword>
<dbReference type="PANTHER" id="PTHR19359:SF112">
    <property type="entry name" value="CYTOCHROME B5 HEME-BINDING DOMAIN-CONTAINING PROTEIN"/>
    <property type="match status" value="1"/>
</dbReference>
<comment type="caution">
    <text evidence="7">The sequence shown here is derived from an EMBL/GenBank/DDBJ whole genome shotgun (WGS) entry which is preliminary data.</text>
</comment>
<evidence type="ECO:0000256" key="5">
    <source>
        <dbReference type="RuleBase" id="RU362121"/>
    </source>
</evidence>
<protein>
    <recommendedName>
        <fullName evidence="6">Cytochrome b5 heme-binding domain-containing protein</fullName>
    </recommendedName>
</protein>
<dbReference type="PANTHER" id="PTHR19359">
    <property type="entry name" value="CYTOCHROME B5"/>
    <property type="match status" value="1"/>
</dbReference>
<keyword evidence="2 5" id="KW-0479">Metal-binding</keyword>
<dbReference type="Pfam" id="PF17801">
    <property type="entry name" value="Melibiase_C"/>
    <property type="match status" value="1"/>
</dbReference>
<dbReference type="EMBL" id="AVOT02023776">
    <property type="protein sequence ID" value="MBW0514029.1"/>
    <property type="molecule type" value="Genomic_DNA"/>
</dbReference>
<dbReference type="SMART" id="SM01117">
    <property type="entry name" value="Cyt-b5"/>
    <property type="match status" value="1"/>
</dbReference>
<dbReference type="AlphaFoldDB" id="A0A9Q3HSY6"/>
<dbReference type="InterPro" id="IPR013780">
    <property type="entry name" value="Glyco_hydro_b"/>
</dbReference>
<evidence type="ECO:0000256" key="3">
    <source>
        <dbReference type="ARBA" id="ARBA00023004"/>
    </source>
</evidence>
<dbReference type="Proteomes" id="UP000765509">
    <property type="component" value="Unassembled WGS sequence"/>
</dbReference>
<dbReference type="InterPro" id="IPR018506">
    <property type="entry name" value="Cyt_B5_heme-BS"/>
</dbReference>
<dbReference type="Gene3D" id="2.60.40.1180">
    <property type="entry name" value="Golgi alpha-mannosidase II"/>
    <property type="match status" value="1"/>
</dbReference>
<dbReference type="FunFam" id="3.10.120.10:FF:000007">
    <property type="entry name" value="Sulfite oxidase, mitochondrial"/>
    <property type="match status" value="1"/>
</dbReference>
<evidence type="ECO:0000313" key="7">
    <source>
        <dbReference type="EMBL" id="MBW0514029.1"/>
    </source>
</evidence>
<evidence type="ECO:0000259" key="6">
    <source>
        <dbReference type="PROSITE" id="PS50255"/>
    </source>
</evidence>
<dbReference type="SUPFAM" id="SSF55856">
    <property type="entry name" value="Cytochrome b5-like heme/steroid binding domain"/>
    <property type="match status" value="1"/>
</dbReference>
<dbReference type="InterPro" id="IPR036400">
    <property type="entry name" value="Cyt_B5-like_heme/steroid_sf"/>
</dbReference>
<dbReference type="GO" id="GO:0005789">
    <property type="term" value="C:endoplasmic reticulum membrane"/>
    <property type="evidence" value="ECO:0007669"/>
    <property type="project" value="TreeGrafter"/>
</dbReference>
<reference evidence="7" key="1">
    <citation type="submission" date="2021-03" db="EMBL/GenBank/DDBJ databases">
        <title>Draft genome sequence of rust myrtle Austropuccinia psidii MF-1, a brazilian biotype.</title>
        <authorList>
            <person name="Quecine M.C."/>
            <person name="Pachon D.M.R."/>
            <person name="Bonatelli M.L."/>
            <person name="Correr F.H."/>
            <person name="Franceschini L.M."/>
            <person name="Leite T.F."/>
            <person name="Margarido G.R.A."/>
            <person name="Almeida C.A."/>
            <person name="Ferrarezi J.A."/>
            <person name="Labate C.A."/>
        </authorList>
    </citation>
    <scope>NUCLEOTIDE SEQUENCE</scope>
    <source>
        <strain evidence="7">MF-1</strain>
    </source>
</reference>
<keyword evidence="8" id="KW-1185">Reference proteome</keyword>
<dbReference type="PROSITE" id="PS00191">
    <property type="entry name" value="CYTOCHROME_B5_1"/>
    <property type="match status" value="1"/>
</dbReference>
<evidence type="ECO:0000313" key="8">
    <source>
        <dbReference type="Proteomes" id="UP000765509"/>
    </source>
</evidence>
<dbReference type="GO" id="GO:0020037">
    <property type="term" value="F:heme binding"/>
    <property type="evidence" value="ECO:0007669"/>
    <property type="project" value="UniProtKB-UniRule"/>
</dbReference>
<keyword evidence="5" id="KW-0812">Transmembrane</keyword>
<feature type="transmembrane region" description="Helical" evidence="5">
    <location>
        <begin position="309"/>
        <end position="328"/>
    </location>
</feature>
<dbReference type="InterPro" id="IPR001199">
    <property type="entry name" value="Cyt_B5-like_heme/steroid-bd"/>
</dbReference>
<dbReference type="Gene3D" id="3.10.120.10">
    <property type="entry name" value="Cytochrome b5-like heme/steroid binding domain"/>
    <property type="match status" value="1"/>
</dbReference>
<dbReference type="SUPFAM" id="SSF51011">
    <property type="entry name" value="Glycosyl hydrolase domain"/>
    <property type="match status" value="1"/>
</dbReference>
<evidence type="ECO:0000256" key="4">
    <source>
        <dbReference type="ARBA" id="ARBA00038168"/>
    </source>
</evidence>
<keyword evidence="5" id="KW-0472">Membrane</keyword>
<dbReference type="PROSITE" id="PS50255">
    <property type="entry name" value="CYTOCHROME_B5_2"/>
    <property type="match status" value="1"/>
</dbReference>
<gene>
    <name evidence="7" type="ORF">O181_053744</name>
</gene>
<dbReference type="InterPro" id="IPR041233">
    <property type="entry name" value="Melibiase_C"/>
</dbReference>
<dbReference type="PRINTS" id="PR00363">
    <property type="entry name" value="CYTOCHROMEB5"/>
</dbReference>
<dbReference type="Pfam" id="PF00173">
    <property type="entry name" value="Cyt-b5"/>
    <property type="match status" value="1"/>
</dbReference>
<keyword evidence="3 5" id="KW-0408">Iron</keyword>
<sequence length="337" mass="37821">MSLTLVPKQGLINYNNSVLLKLKHVNVLIDHSNHHLISNLVPSNLRNSSSRIGQFDKVDRASLLQMAADKMISLKEVSNHRDEKSAWIVVENNVYDVTDFLEEHPGGKKILLKNCGQDATKVFHQFHNKKVLSQTAAPMMIGQVPIESNKICISLFKTADTKAIITNKEIIALNQDSSHSAGYRLWKRSSPHNAAGSLQLWKAYLSNGAFALAFLNGSPEKISYSVSLSEFFIDEGRWPIGRVWKAQDLWNSSATVIIKKVTVSKTAQMPFAQAVQEDYEVVLNDVPAHGIRILKLTEKKSLVCSFLKVTSQTIVHVVSFLYLFCVVYHTRAHVKRN</sequence>
<keyword evidence="1 5" id="KW-0349">Heme</keyword>
<accession>A0A9Q3HSY6</accession>